<dbReference type="EMBL" id="AZFM01000052">
    <property type="protein sequence ID" value="KRL88190.1"/>
    <property type="molecule type" value="Genomic_DNA"/>
</dbReference>
<sequence>MTLQINGERLKEARLFNHMTMSALASKLNVTKQMISKYEHNRSEMSSKTLQKLTQTLNFPLYFFTDIEKVPYHDDGTFYRSRLTATQSEKQPSKTYKKAAAYLRDYFENYVEFPKLQNDMEIDETPEKAANILRRLWALDDQPIVDIVDLMERHGLIVVNIDFGSDKIDARSGYVQIGLNKYYIVLVNETKQNFFRDQFTLAHELGHYAIHANLYHPQDDLLGQDYRSIENEANDFASAFLMPRESFTHDLTQGDHIDLNTFVNLKSKWNVSIAAMIHRAHNLEIISDNDYVKFQKQISYRGWRTKEIMDDEKEMSKPKALTQALSLLEEHNIVHPNNLNDKLREMYGIVFPNEIWSQILGIDLNKFRNSIVQFKKLNSISTDE</sequence>
<dbReference type="SUPFAM" id="SSF55486">
    <property type="entry name" value="Metalloproteases ('zincins'), catalytic domain"/>
    <property type="match status" value="1"/>
</dbReference>
<organism evidence="3 4">
    <name type="scientific">Lactobacillus kalixensis DSM 16043</name>
    <dbReference type="NCBI Taxonomy" id="1423763"/>
    <lineage>
        <taxon>Bacteria</taxon>
        <taxon>Bacillati</taxon>
        <taxon>Bacillota</taxon>
        <taxon>Bacilli</taxon>
        <taxon>Lactobacillales</taxon>
        <taxon>Lactobacillaceae</taxon>
        <taxon>Lactobacillus</taxon>
    </lineage>
</organism>
<dbReference type="InterPro" id="IPR010359">
    <property type="entry name" value="IrrE_HExxH"/>
</dbReference>
<dbReference type="InterPro" id="IPR001387">
    <property type="entry name" value="Cro/C1-type_HTH"/>
</dbReference>
<dbReference type="Proteomes" id="UP000051036">
    <property type="component" value="Unassembled WGS sequence"/>
</dbReference>
<dbReference type="PANTHER" id="PTHR43236">
    <property type="entry name" value="ANTITOXIN HIGA1"/>
    <property type="match status" value="1"/>
</dbReference>
<dbReference type="AlphaFoldDB" id="A0A0R1U549"/>
<dbReference type="STRING" id="1423763.FC46_GL001613"/>
<dbReference type="GO" id="GO:0003677">
    <property type="term" value="F:DNA binding"/>
    <property type="evidence" value="ECO:0007669"/>
    <property type="project" value="InterPro"/>
</dbReference>
<evidence type="ECO:0000313" key="3">
    <source>
        <dbReference type="EMBL" id="KRL88190.1"/>
    </source>
</evidence>
<dbReference type="SMART" id="SM00530">
    <property type="entry name" value="HTH_XRE"/>
    <property type="match status" value="1"/>
</dbReference>
<feature type="domain" description="HTH cro/C1-type" evidence="2">
    <location>
        <begin position="10"/>
        <end position="64"/>
    </location>
</feature>
<proteinExistence type="inferred from homology"/>
<comment type="caution">
    <text evidence="3">The sequence shown here is derived from an EMBL/GenBank/DDBJ whole genome shotgun (WGS) entry which is preliminary data.</text>
</comment>
<accession>A0A0R1U549</accession>
<comment type="similarity">
    <text evidence="1">Belongs to the short-chain fatty acyl-CoA assimilation regulator (ScfR) family.</text>
</comment>
<dbReference type="Gene3D" id="1.10.10.2910">
    <property type="match status" value="1"/>
</dbReference>
<dbReference type="Gene3D" id="1.10.260.40">
    <property type="entry name" value="lambda repressor-like DNA-binding domains"/>
    <property type="match status" value="1"/>
</dbReference>
<dbReference type="InterPro" id="IPR010982">
    <property type="entry name" value="Lambda_DNA-bd_dom_sf"/>
</dbReference>
<dbReference type="InterPro" id="IPR052345">
    <property type="entry name" value="Rad_response_metalloprotease"/>
</dbReference>
<gene>
    <name evidence="3" type="ORF">FC46_GL001613</name>
</gene>
<dbReference type="PANTHER" id="PTHR43236:SF1">
    <property type="entry name" value="BLL7220 PROTEIN"/>
    <property type="match status" value="1"/>
</dbReference>
<dbReference type="OrthoDB" id="9816277at2"/>
<dbReference type="SUPFAM" id="SSF47413">
    <property type="entry name" value="lambda repressor-like DNA-binding domains"/>
    <property type="match status" value="1"/>
</dbReference>
<dbReference type="PATRIC" id="fig|1423763.3.peg.1637"/>
<dbReference type="PROSITE" id="PS50943">
    <property type="entry name" value="HTH_CROC1"/>
    <property type="match status" value="1"/>
</dbReference>
<protein>
    <submittedName>
        <fullName evidence="3">Zinc-binding transcriptional regulator, Cro CI family</fullName>
    </submittedName>
</protein>
<name>A0A0R1U549_9LACO</name>
<reference evidence="3 4" key="1">
    <citation type="journal article" date="2015" name="Genome Announc.">
        <title>Expanding the biotechnology potential of lactobacilli through comparative genomics of 213 strains and associated genera.</title>
        <authorList>
            <person name="Sun Z."/>
            <person name="Harris H.M."/>
            <person name="McCann A."/>
            <person name="Guo C."/>
            <person name="Argimon S."/>
            <person name="Zhang W."/>
            <person name="Yang X."/>
            <person name="Jeffery I.B."/>
            <person name="Cooney J.C."/>
            <person name="Kagawa T.F."/>
            <person name="Liu W."/>
            <person name="Song Y."/>
            <person name="Salvetti E."/>
            <person name="Wrobel A."/>
            <person name="Rasinkangas P."/>
            <person name="Parkhill J."/>
            <person name="Rea M.C."/>
            <person name="O'Sullivan O."/>
            <person name="Ritari J."/>
            <person name="Douillard F.P."/>
            <person name="Paul Ross R."/>
            <person name="Yang R."/>
            <person name="Briner A.E."/>
            <person name="Felis G.E."/>
            <person name="de Vos W.M."/>
            <person name="Barrangou R."/>
            <person name="Klaenhammer T.R."/>
            <person name="Caufield P.W."/>
            <person name="Cui Y."/>
            <person name="Zhang H."/>
            <person name="O'Toole P.W."/>
        </authorList>
    </citation>
    <scope>NUCLEOTIDE SEQUENCE [LARGE SCALE GENOMIC DNA]</scope>
    <source>
        <strain evidence="3 4">DSM 16043</strain>
    </source>
</reference>
<evidence type="ECO:0000256" key="1">
    <source>
        <dbReference type="ARBA" id="ARBA00007227"/>
    </source>
</evidence>
<dbReference type="Pfam" id="PF06114">
    <property type="entry name" value="Peptidase_M78"/>
    <property type="match status" value="1"/>
</dbReference>
<dbReference type="Pfam" id="PF01381">
    <property type="entry name" value="HTH_3"/>
    <property type="match status" value="1"/>
</dbReference>
<keyword evidence="4" id="KW-1185">Reference proteome</keyword>
<dbReference type="CDD" id="cd00093">
    <property type="entry name" value="HTH_XRE"/>
    <property type="match status" value="1"/>
</dbReference>
<dbReference type="RefSeq" id="WP_057800083.1">
    <property type="nucleotide sequence ID" value="NZ_AZFM01000052.1"/>
</dbReference>
<evidence type="ECO:0000313" key="4">
    <source>
        <dbReference type="Proteomes" id="UP000051036"/>
    </source>
</evidence>
<evidence type="ECO:0000259" key="2">
    <source>
        <dbReference type="PROSITE" id="PS50943"/>
    </source>
</evidence>